<organism evidence="3 4">
    <name type="scientific">Alicyclobacillus fastidiosus</name>
    <dbReference type="NCBI Taxonomy" id="392011"/>
    <lineage>
        <taxon>Bacteria</taxon>
        <taxon>Bacillati</taxon>
        <taxon>Bacillota</taxon>
        <taxon>Bacilli</taxon>
        <taxon>Bacillales</taxon>
        <taxon>Alicyclobacillaceae</taxon>
        <taxon>Alicyclobacillus</taxon>
    </lineage>
</organism>
<protein>
    <submittedName>
        <fullName evidence="3">DinB family protein</fullName>
    </submittedName>
</protein>
<dbReference type="Pfam" id="PF05163">
    <property type="entry name" value="DinB"/>
    <property type="match status" value="1"/>
</dbReference>
<evidence type="ECO:0000256" key="1">
    <source>
        <dbReference type="ARBA" id="ARBA00008635"/>
    </source>
</evidence>
<comment type="similarity">
    <text evidence="1">Belongs to the DinB family.</text>
</comment>
<dbReference type="EMBL" id="JBDXSU010000034">
    <property type="protein sequence ID" value="MFB5192993.1"/>
    <property type="molecule type" value="Genomic_DNA"/>
</dbReference>
<reference evidence="3 4" key="1">
    <citation type="journal article" date="2024" name="Int. J. Mol. Sci.">
        <title>Exploration of Alicyclobacillus spp. Genome in Search of Antibiotic Resistance.</title>
        <authorList>
            <person name="Bucka-Kolendo J."/>
            <person name="Kiousi D.E."/>
            <person name="Dekowska A."/>
            <person name="Mikolajczuk-Szczyrba A."/>
            <person name="Karadedos D.M."/>
            <person name="Michael P."/>
            <person name="Galanis A."/>
            <person name="Sokolowska B."/>
        </authorList>
    </citation>
    <scope>NUCLEOTIDE SEQUENCE [LARGE SCALE GENOMIC DNA]</scope>
    <source>
        <strain evidence="3 4">KKP 3000</strain>
    </source>
</reference>
<dbReference type="InterPro" id="IPR034660">
    <property type="entry name" value="DinB/YfiT-like"/>
</dbReference>
<keyword evidence="2" id="KW-0479">Metal-binding</keyword>
<dbReference type="InterPro" id="IPR007837">
    <property type="entry name" value="DinB"/>
</dbReference>
<sequence length="152" mass="16973">MTKAQAFLQQWMIHRRVLPDLFAALNDEDLLFRPWDGAMSTADLAVHILSSGLSFGKLAATGKYEPSAEKPQLNTIADVQQAYHKYTTELTEIINAISDEQFDTTVSMFGREVTAGTVLATMRDHEIHHKGQLFVYARLCSAQKVPMFINAG</sequence>
<gene>
    <name evidence="3" type="ORF">KKP3000_002588</name>
</gene>
<accession>A0ABV5ALF4</accession>
<name>A0ABV5ALF4_9BACL</name>
<dbReference type="Gene3D" id="1.20.120.450">
    <property type="entry name" value="dinb family like domain"/>
    <property type="match status" value="1"/>
</dbReference>
<evidence type="ECO:0000313" key="4">
    <source>
        <dbReference type="Proteomes" id="UP001579974"/>
    </source>
</evidence>
<comment type="caution">
    <text evidence="3">The sequence shown here is derived from an EMBL/GenBank/DDBJ whole genome shotgun (WGS) entry which is preliminary data.</text>
</comment>
<evidence type="ECO:0000313" key="3">
    <source>
        <dbReference type="EMBL" id="MFB5192993.1"/>
    </source>
</evidence>
<evidence type="ECO:0000256" key="2">
    <source>
        <dbReference type="ARBA" id="ARBA00022723"/>
    </source>
</evidence>
<keyword evidence="4" id="KW-1185">Reference proteome</keyword>
<dbReference type="SUPFAM" id="SSF109854">
    <property type="entry name" value="DinB/YfiT-like putative metalloenzymes"/>
    <property type="match status" value="1"/>
</dbReference>
<proteinExistence type="inferred from homology"/>
<dbReference type="RefSeq" id="WP_275474357.1">
    <property type="nucleotide sequence ID" value="NZ_CP162940.1"/>
</dbReference>
<dbReference type="Proteomes" id="UP001579974">
    <property type="component" value="Unassembled WGS sequence"/>
</dbReference>